<gene>
    <name evidence="2" type="ORF">Tci_643112</name>
</gene>
<comment type="caution">
    <text evidence="2">The sequence shown here is derived from an EMBL/GenBank/DDBJ whole genome shotgun (WGS) entry which is preliminary data.</text>
</comment>
<reference evidence="2" key="1">
    <citation type="journal article" date="2019" name="Sci. Rep.">
        <title>Draft genome of Tanacetum cinerariifolium, the natural source of mosquito coil.</title>
        <authorList>
            <person name="Yamashiro T."/>
            <person name="Shiraishi A."/>
            <person name="Satake H."/>
            <person name="Nakayama K."/>
        </authorList>
    </citation>
    <scope>NUCLEOTIDE SEQUENCE</scope>
</reference>
<name>A0A699K1X9_TANCI</name>
<accession>A0A699K1X9</accession>
<dbReference type="AlphaFoldDB" id="A0A699K1X9"/>
<dbReference type="EMBL" id="BKCJ010473431">
    <property type="protein sequence ID" value="GFA71140.1"/>
    <property type="molecule type" value="Genomic_DNA"/>
</dbReference>
<organism evidence="2">
    <name type="scientific">Tanacetum cinerariifolium</name>
    <name type="common">Dalmatian daisy</name>
    <name type="synonym">Chrysanthemum cinerariifolium</name>
    <dbReference type="NCBI Taxonomy" id="118510"/>
    <lineage>
        <taxon>Eukaryota</taxon>
        <taxon>Viridiplantae</taxon>
        <taxon>Streptophyta</taxon>
        <taxon>Embryophyta</taxon>
        <taxon>Tracheophyta</taxon>
        <taxon>Spermatophyta</taxon>
        <taxon>Magnoliopsida</taxon>
        <taxon>eudicotyledons</taxon>
        <taxon>Gunneridae</taxon>
        <taxon>Pentapetalae</taxon>
        <taxon>asterids</taxon>
        <taxon>campanulids</taxon>
        <taxon>Asterales</taxon>
        <taxon>Asteraceae</taxon>
        <taxon>Asteroideae</taxon>
        <taxon>Anthemideae</taxon>
        <taxon>Anthemidinae</taxon>
        <taxon>Tanacetum</taxon>
    </lineage>
</organism>
<evidence type="ECO:0000313" key="2">
    <source>
        <dbReference type="EMBL" id="GFA71140.1"/>
    </source>
</evidence>
<keyword evidence="1" id="KW-0732">Signal</keyword>
<sequence length="104" mass="11437">MVAWFLGLEDVLSWLLVEGKRNAITVDINAITLFRQAIGSSPGRNDGTASPKSSWETHLVVVVNLEGMVEKNELIEELMIVVVDTKLMLSGKNDSAAEELKKLL</sequence>
<protein>
    <submittedName>
        <fullName evidence="2">Uncharacterized protein</fullName>
    </submittedName>
</protein>
<proteinExistence type="predicted"/>
<feature type="chain" id="PRO_5025370039" evidence="1">
    <location>
        <begin position="20"/>
        <end position="104"/>
    </location>
</feature>
<feature type="signal peptide" evidence="1">
    <location>
        <begin position="1"/>
        <end position="19"/>
    </location>
</feature>
<evidence type="ECO:0000256" key="1">
    <source>
        <dbReference type="SAM" id="SignalP"/>
    </source>
</evidence>